<dbReference type="CDD" id="cd06260">
    <property type="entry name" value="DUF820-like"/>
    <property type="match status" value="1"/>
</dbReference>
<dbReference type="PANTHER" id="PTHR36558">
    <property type="entry name" value="GLR1098 PROTEIN"/>
    <property type="match status" value="1"/>
</dbReference>
<dbReference type="InterPro" id="IPR008538">
    <property type="entry name" value="Uma2"/>
</dbReference>
<organism evidence="2 3">
    <name type="scientific">Enhygromyxa salina</name>
    <dbReference type="NCBI Taxonomy" id="215803"/>
    <lineage>
        <taxon>Bacteria</taxon>
        <taxon>Pseudomonadati</taxon>
        <taxon>Myxococcota</taxon>
        <taxon>Polyangia</taxon>
        <taxon>Nannocystales</taxon>
        <taxon>Nannocystaceae</taxon>
        <taxon>Enhygromyxa</taxon>
    </lineage>
</organism>
<keyword evidence="3" id="KW-1185">Reference proteome</keyword>
<sequence>MVAAQPIGQMSYAEYLAFEREAEAKHEYVNGEVYAMAGGSPEHARLAIRLAAELLRSLADRPCEVFSSDLRVRNLVTGRSTYPDLTVVCGRLLRAPDDELAVVNPVLVVEVLSDGTERQDRGDKWRHYQLIESLQTYVLVSQAAPLLEVFRRADDAWRYQAAGPGQQLTLDDRGLTLDVDALYRSGLPG</sequence>
<evidence type="ECO:0000259" key="1">
    <source>
        <dbReference type="Pfam" id="PF05685"/>
    </source>
</evidence>
<dbReference type="Gene3D" id="3.90.1570.10">
    <property type="entry name" value="tt1808, chain A"/>
    <property type="match status" value="1"/>
</dbReference>
<dbReference type="EMBL" id="PVNK01000122">
    <property type="protein sequence ID" value="PRQ02343.1"/>
    <property type="molecule type" value="Genomic_DNA"/>
</dbReference>
<accession>A0A2S9YB66</accession>
<dbReference type="AlphaFoldDB" id="A0A2S9YB66"/>
<dbReference type="Proteomes" id="UP000237968">
    <property type="component" value="Unassembled WGS sequence"/>
</dbReference>
<protein>
    <recommendedName>
        <fullName evidence="1">Putative restriction endonuclease domain-containing protein</fullName>
    </recommendedName>
</protein>
<comment type="caution">
    <text evidence="2">The sequence shown here is derived from an EMBL/GenBank/DDBJ whole genome shotgun (WGS) entry which is preliminary data.</text>
</comment>
<dbReference type="InterPro" id="IPR012296">
    <property type="entry name" value="Nuclease_put_TT1808"/>
</dbReference>
<gene>
    <name evidence="2" type="ORF">ENSA5_23980</name>
</gene>
<dbReference type="SUPFAM" id="SSF52980">
    <property type="entry name" value="Restriction endonuclease-like"/>
    <property type="match status" value="1"/>
</dbReference>
<dbReference type="PANTHER" id="PTHR36558:SF1">
    <property type="entry name" value="RESTRICTION ENDONUCLEASE DOMAIN-CONTAINING PROTEIN-RELATED"/>
    <property type="match status" value="1"/>
</dbReference>
<evidence type="ECO:0000313" key="3">
    <source>
        <dbReference type="Proteomes" id="UP000237968"/>
    </source>
</evidence>
<reference evidence="2 3" key="1">
    <citation type="submission" date="2018-03" db="EMBL/GenBank/DDBJ databases">
        <title>Draft Genome Sequences of the Obligatory Marine Myxobacteria Enhygromyxa salina SWB005.</title>
        <authorList>
            <person name="Poehlein A."/>
            <person name="Moghaddam J.A."/>
            <person name="Harms H."/>
            <person name="Alanjari M."/>
            <person name="Koenig G.M."/>
            <person name="Daniel R."/>
            <person name="Schaeberle T.F."/>
        </authorList>
    </citation>
    <scope>NUCLEOTIDE SEQUENCE [LARGE SCALE GENOMIC DNA]</scope>
    <source>
        <strain evidence="2 3">SWB005</strain>
    </source>
</reference>
<evidence type="ECO:0000313" key="2">
    <source>
        <dbReference type="EMBL" id="PRQ02343.1"/>
    </source>
</evidence>
<proteinExistence type="predicted"/>
<name>A0A2S9YB66_9BACT</name>
<dbReference type="Pfam" id="PF05685">
    <property type="entry name" value="Uma2"/>
    <property type="match status" value="1"/>
</dbReference>
<dbReference type="InterPro" id="IPR011335">
    <property type="entry name" value="Restrct_endonuc-II-like"/>
</dbReference>
<feature type="domain" description="Putative restriction endonuclease" evidence="1">
    <location>
        <begin position="13"/>
        <end position="171"/>
    </location>
</feature>